<evidence type="ECO:0000256" key="1">
    <source>
        <dbReference type="ARBA" id="ARBA00001946"/>
    </source>
</evidence>
<accession>A0A941D8P0</accession>
<gene>
    <name evidence="6" type="ORF">KC207_09945</name>
</gene>
<dbReference type="InterPro" id="IPR020476">
    <property type="entry name" value="Nudix_hydrolase"/>
</dbReference>
<evidence type="ECO:0000313" key="6">
    <source>
        <dbReference type="EMBL" id="MBR7743611.1"/>
    </source>
</evidence>
<feature type="domain" description="Nudix hydrolase" evidence="5">
    <location>
        <begin position="80"/>
        <end position="218"/>
    </location>
</feature>
<protein>
    <submittedName>
        <fullName evidence="6">NUDIX domain-containing protein</fullName>
    </submittedName>
</protein>
<dbReference type="PRINTS" id="PR00502">
    <property type="entry name" value="NUDIXFAMILY"/>
</dbReference>
<dbReference type="SUPFAM" id="SSF55811">
    <property type="entry name" value="Nudix"/>
    <property type="match status" value="1"/>
</dbReference>
<sequence length="228" mass="24466">MITVVGERDGEDVVSFVLGHGEDAHDRLRALGWAGRSPRADGPLERMVVRFVVDPVTPEPLTTTARGPGLSDAERADVVPRQRVAAYAVVVADGAVLLTQLTGGTGADGRWNLPGGGIDPGETAEAAVVREVQEEAGQHVEDVRLVDLMTQHWRGRSPRGVEDYHAVRLLHTAVCPRPSTPVVHDVGGSTADARWVPLDRLGELWVVATVPVALEAAGVPWRHPRPRP</sequence>
<dbReference type="PROSITE" id="PS51462">
    <property type="entry name" value="NUDIX"/>
    <property type="match status" value="1"/>
</dbReference>
<keyword evidence="7" id="KW-1185">Reference proteome</keyword>
<dbReference type="InterPro" id="IPR015797">
    <property type="entry name" value="NUDIX_hydrolase-like_dom_sf"/>
</dbReference>
<comment type="similarity">
    <text evidence="2 4">Belongs to the Nudix hydrolase family.</text>
</comment>
<evidence type="ECO:0000313" key="7">
    <source>
        <dbReference type="Proteomes" id="UP000677016"/>
    </source>
</evidence>
<evidence type="ECO:0000256" key="2">
    <source>
        <dbReference type="ARBA" id="ARBA00005582"/>
    </source>
</evidence>
<keyword evidence="3 4" id="KW-0378">Hydrolase</keyword>
<dbReference type="EMBL" id="JAGSNF010000013">
    <property type="protein sequence ID" value="MBR7743611.1"/>
    <property type="molecule type" value="Genomic_DNA"/>
</dbReference>
<dbReference type="Gene3D" id="3.90.79.10">
    <property type="entry name" value="Nucleoside Triphosphate Pyrophosphohydrolase"/>
    <property type="match status" value="1"/>
</dbReference>
<dbReference type="GO" id="GO:0016787">
    <property type="term" value="F:hydrolase activity"/>
    <property type="evidence" value="ECO:0007669"/>
    <property type="project" value="UniProtKB-KW"/>
</dbReference>
<dbReference type="PANTHER" id="PTHR43046:SF16">
    <property type="entry name" value="ADP-RIBOSE PYROPHOSPHATASE YJHB-RELATED"/>
    <property type="match status" value="1"/>
</dbReference>
<dbReference type="PROSITE" id="PS00893">
    <property type="entry name" value="NUDIX_BOX"/>
    <property type="match status" value="1"/>
</dbReference>
<dbReference type="InterPro" id="IPR020084">
    <property type="entry name" value="NUDIX_hydrolase_CS"/>
</dbReference>
<dbReference type="RefSeq" id="WP_211602869.1">
    <property type="nucleotide sequence ID" value="NZ_JAGSNF010000013.1"/>
</dbReference>
<dbReference type="AlphaFoldDB" id="A0A941D8P0"/>
<dbReference type="Pfam" id="PF00293">
    <property type="entry name" value="NUDIX"/>
    <property type="match status" value="1"/>
</dbReference>
<organism evidence="6 7">
    <name type="scientific">Phycicoccus avicenniae</name>
    <dbReference type="NCBI Taxonomy" id="2828860"/>
    <lineage>
        <taxon>Bacteria</taxon>
        <taxon>Bacillati</taxon>
        <taxon>Actinomycetota</taxon>
        <taxon>Actinomycetes</taxon>
        <taxon>Micrococcales</taxon>
        <taxon>Intrasporangiaceae</taxon>
        <taxon>Phycicoccus</taxon>
    </lineage>
</organism>
<comment type="caution">
    <text evidence="6">The sequence shown here is derived from an EMBL/GenBank/DDBJ whole genome shotgun (WGS) entry which is preliminary data.</text>
</comment>
<proteinExistence type="inferred from homology"/>
<reference evidence="6" key="1">
    <citation type="submission" date="2021-04" db="EMBL/GenBank/DDBJ databases">
        <title>Phycicoccus avicenniae sp. nov., a novel endophytic actinomycetes isolated from branch of Avicennia mariana.</title>
        <authorList>
            <person name="Tuo L."/>
        </authorList>
    </citation>
    <scope>NUCLEOTIDE SEQUENCE</scope>
    <source>
        <strain evidence="6">BSK3Z-2</strain>
    </source>
</reference>
<dbReference type="Proteomes" id="UP000677016">
    <property type="component" value="Unassembled WGS sequence"/>
</dbReference>
<evidence type="ECO:0000256" key="3">
    <source>
        <dbReference type="ARBA" id="ARBA00022801"/>
    </source>
</evidence>
<dbReference type="PANTHER" id="PTHR43046">
    <property type="entry name" value="GDP-MANNOSE MANNOSYL HYDROLASE"/>
    <property type="match status" value="1"/>
</dbReference>
<evidence type="ECO:0000259" key="5">
    <source>
        <dbReference type="PROSITE" id="PS51462"/>
    </source>
</evidence>
<evidence type="ECO:0000256" key="4">
    <source>
        <dbReference type="RuleBase" id="RU003476"/>
    </source>
</evidence>
<comment type="cofactor">
    <cofactor evidence="1">
        <name>Mg(2+)</name>
        <dbReference type="ChEBI" id="CHEBI:18420"/>
    </cofactor>
</comment>
<dbReference type="InterPro" id="IPR000086">
    <property type="entry name" value="NUDIX_hydrolase_dom"/>
</dbReference>
<name>A0A941D8P0_9MICO</name>